<keyword evidence="3" id="KW-1185">Reference proteome</keyword>
<feature type="region of interest" description="Disordered" evidence="1">
    <location>
        <begin position="1"/>
        <end position="20"/>
    </location>
</feature>
<feature type="compositionally biased region" description="Polar residues" evidence="1">
    <location>
        <begin position="34"/>
        <end position="43"/>
    </location>
</feature>
<sequence length="322" mass="36889">MGWFWGDSNNDDPTKKLDPELRQYLEQVTPAKYTPTTTVQPSVESPKVAESKTHVPSTSSTPETAEASSPPVPSASLFPDGRYAYLWKGYKPLHELEGSELRTAERAIDKFKQRKDTVHLAALENCSLEHEALTFCFQRGDFWNMTRARATMCADENRTFSRCYTTQAKFLQALGYAASFDWDQDKEERIQMHADKLYHQMLDFERRVEEARAAGIEPPPITSLFNPDAKPIRQESEQNTQGEFIIPGGEQLPPGVKPSKPLEKLSPHERELEIRSIKKQIEQQKIYVDEAAPFMKSHEGARVKRQERAIRWFGETIGKWIT</sequence>
<accession>A0A232LXA4</accession>
<feature type="compositionally biased region" description="Low complexity" evidence="1">
    <location>
        <begin position="56"/>
        <end position="69"/>
    </location>
</feature>
<feature type="region of interest" description="Disordered" evidence="1">
    <location>
        <begin position="28"/>
        <end position="73"/>
    </location>
</feature>
<reference evidence="2 3" key="1">
    <citation type="journal article" date="2015" name="Environ. Microbiol.">
        <title>Metagenome sequence of Elaphomyces granulatus from sporocarp tissue reveals Ascomycota ectomycorrhizal fingerprints of genome expansion and a Proteobacteria-rich microbiome.</title>
        <authorList>
            <person name="Quandt C.A."/>
            <person name="Kohler A."/>
            <person name="Hesse C.N."/>
            <person name="Sharpton T.J."/>
            <person name="Martin F."/>
            <person name="Spatafora J.W."/>
        </authorList>
    </citation>
    <scope>NUCLEOTIDE SEQUENCE [LARGE SCALE GENOMIC DNA]</scope>
    <source>
        <strain evidence="2 3">OSC145934</strain>
    </source>
</reference>
<proteinExistence type="predicted"/>
<dbReference type="Proteomes" id="UP000243515">
    <property type="component" value="Unassembled WGS sequence"/>
</dbReference>
<dbReference type="AlphaFoldDB" id="A0A232LXA4"/>
<organism evidence="2 3">
    <name type="scientific">Elaphomyces granulatus</name>
    <dbReference type="NCBI Taxonomy" id="519963"/>
    <lineage>
        <taxon>Eukaryota</taxon>
        <taxon>Fungi</taxon>
        <taxon>Dikarya</taxon>
        <taxon>Ascomycota</taxon>
        <taxon>Pezizomycotina</taxon>
        <taxon>Eurotiomycetes</taxon>
        <taxon>Eurotiomycetidae</taxon>
        <taxon>Eurotiales</taxon>
        <taxon>Elaphomycetaceae</taxon>
        <taxon>Elaphomyces</taxon>
    </lineage>
</organism>
<comment type="caution">
    <text evidence="2">The sequence shown here is derived from an EMBL/GenBank/DDBJ whole genome shotgun (WGS) entry which is preliminary data.</text>
</comment>
<name>A0A232LXA4_9EURO</name>
<evidence type="ECO:0000256" key="1">
    <source>
        <dbReference type="SAM" id="MobiDB-lite"/>
    </source>
</evidence>
<dbReference type="OrthoDB" id="2103031at2759"/>
<feature type="region of interest" description="Disordered" evidence="1">
    <location>
        <begin position="244"/>
        <end position="268"/>
    </location>
</feature>
<dbReference type="EMBL" id="NPHW01003935">
    <property type="protein sequence ID" value="OXV08714.1"/>
    <property type="molecule type" value="Genomic_DNA"/>
</dbReference>
<protein>
    <submittedName>
        <fullName evidence="2">Uncharacterized protein</fullName>
    </submittedName>
</protein>
<evidence type="ECO:0000313" key="2">
    <source>
        <dbReference type="EMBL" id="OXV08714.1"/>
    </source>
</evidence>
<evidence type="ECO:0000313" key="3">
    <source>
        <dbReference type="Proteomes" id="UP000243515"/>
    </source>
</evidence>
<gene>
    <name evidence="2" type="ORF">Egran_03523</name>
</gene>